<protein>
    <submittedName>
        <fullName evidence="2">Uncharacterized protein</fullName>
    </submittedName>
</protein>
<accession>A0A225WAN4</accession>
<dbReference type="Proteomes" id="UP000198211">
    <property type="component" value="Unassembled WGS sequence"/>
</dbReference>
<proteinExistence type="predicted"/>
<comment type="caution">
    <text evidence="2">The sequence shown here is derived from an EMBL/GenBank/DDBJ whole genome shotgun (WGS) entry which is preliminary data.</text>
</comment>
<keyword evidence="3" id="KW-1185">Reference proteome</keyword>
<gene>
    <name evidence="2" type="ORF">PHMEG_00011681</name>
</gene>
<reference evidence="3" key="1">
    <citation type="submission" date="2017-03" db="EMBL/GenBank/DDBJ databases">
        <title>Phytopthora megakarya and P. palmivora, two closely related causual agents of cacao black pod achieved similar genome size and gene model numbers by different mechanisms.</title>
        <authorList>
            <person name="Ali S."/>
            <person name="Shao J."/>
            <person name="Larry D.J."/>
            <person name="Kronmiller B."/>
            <person name="Shen D."/>
            <person name="Strem M.D."/>
            <person name="Melnick R.L."/>
            <person name="Guiltinan M.J."/>
            <person name="Tyler B.M."/>
            <person name="Meinhardt L.W."/>
            <person name="Bailey B.A."/>
        </authorList>
    </citation>
    <scope>NUCLEOTIDE SEQUENCE [LARGE SCALE GENOMIC DNA]</scope>
    <source>
        <strain evidence="3">zdho120</strain>
    </source>
</reference>
<dbReference type="AlphaFoldDB" id="A0A225WAN4"/>
<evidence type="ECO:0000313" key="2">
    <source>
        <dbReference type="EMBL" id="OWZ14781.1"/>
    </source>
</evidence>
<feature type="region of interest" description="Disordered" evidence="1">
    <location>
        <begin position="27"/>
        <end position="52"/>
    </location>
</feature>
<name>A0A225WAN4_9STRA</name>
<evidence type="ECO:0000313" key="3">
    <source>
        <dbReference type="Proteomes" id="UP000198211"/>
    </source>
</evidence>
<dbReference type="EMBL" id="NBNE01001262">
    <property type="protein sequence ID" value="OWZ14781.1"/>
    <property type="molecule type" value="Genomic_DNA"/>
</dbReference>
<sequence>MGQSSPNTTPRRSTGFNLTDFMSSFNPGLGSEARSVPPLRGKPPVATPSPSAQDELRLLRQELEVLRGQVAGARQSLGVRTVVELSRASFPEQAKKAKEEYLPRKCTAW</sequence>
<evidence type="ECO:0000256" key="1">
    <source>
        <dbReference type="SAM" id="MobiDB-lite"/>
    </source>
</evidence>
<dbReference type="STRING" id="4795.A0A225WAN4"/>
<organism evidence="2 3">
    <name type="scientific">Phytophthora megakarya</name>
    <dbReference type="NCBI Taxonomy" id="4795"/>
    <lineage>
        <taxon>Eukaryota</taxon>
        <taxon>Sar</taxon>
        <taxon>Stramenopiles</taxon>
        <taxon>Oomycota</taxon>
        <taxon>Peronosporomycetes</taxon>
        <taxon>Peronosporales</taxon>
        <taxon>Peronosporaceae</taxon>
        <taxon>Phytophthora</taxon>
    </lineage>
</organism>